<organism evidence="1 2">
    <name type="scientific">Paenibacillus aquistagni</name>
    <dbReference type="NCBI Taxonomy" id="1852522"/>
    <lineage>
        <taxon>Bacteria</taxon>
        <taxon>Bacillati</taxon>
        <taxon>Bacillota</taxon>
        <taxon>Bacilli</taxon>
        <taxon>Bacillales</taxon>
        <taxon>Paenibacillaceae</taxon>
        <taxon>Paenibacillus</taxon>
    </lineage>
</organism>
<dbReference type="Proteomes" id="UP000193834">
    <property type="component" value="Unassembled WGS sequence"/>
</dbReference>
<dbReference type="STRING" id="1852522.SAMN06295960_2268"/>
<reference evidence="1 2" key="1">
    <citation type="submission" date="2017-04" db="EMBL/GenBank/DDBJ databases">
        <authorList>
            <person name="Afonso C.L."/>
            <person name="Miller P.J."/>
            <person name="Scott M.A."/>
            <person name="Spackman E."/>
            <person name="Goraichik I."/>
            <person name="Dimitrov K.M."/>
            <person name="Suarez D.L."/>
            <person name="Swayne D.E."/>
        </authorList>
    </citation>
    <scope>NUCLEOTIDE SEQUENCE [LARGE SCALE GENOMIC DNA]</scope>
    <source>
        <strain evidence="1 2">11</strain>
    </source>
</reference>
<evidence type="ECO:0000313" key="1">
    <source>
        <dbReference type="EMBL" id="SMG37993.1"/>
    </source>
</evidence>
<protein>
    <recommendedName>
        <fullName evidence="3">Phage late control gene D protein (GPD)</fullName>
    </recommendedName>
</protein>
<proteinExistence type="predicted"/>
<evidence type="ECO:0000313" key="2">
    <source>
        <dbReference type="Proteomes" id="UP000193834"/>
    </source>
</evidence>
<accession>A0A1X7KA25</accession>
<dbReference type="NCBIfam" id="NF047561">
    <property type="entry name" value="orf58_phage_fam"/>
    <property type="match status" value="1"/>
</dbReference>
<gene>
    <name evidence="1" type="ORF">SAMN06295960_2268</name>
</gene>
<dbReference type="EMBL" id="FXAZ01000002">
    <property type="protein sequence ID" value="SMG37993.1"/>
    <property type="molecule type" value="Genomic_DNA"/>
</dbReference>
<keyword evidence="2" id="KW-1185">Reference proteome</keyword>
<sequence>MLIGSYQFRYGEIAMRISVEFDDDKEPNESTIELYNLSKHTLANLKTGMKVIVNAGYGTDLGTVLQGKIVEVRTQREQMDRVTTLQVKDVVNSSKVTLQQSYRPGTKASEIIRDLLSRAKISHGPIQLDQDYTYTQGFTAKGDALEAVQRAAKACGTSTYTQQGQLRFRSKHHSASMTLELSPASGLIESPESFEEEKVKGVRVKSLLHYRLYAGAKLRLVSEDFEGDYKVKKGRHTLSDDEFTTEVDLVKG</sequence>
<evidence type="ECO:0008006" key="3">
    <source>
        <dbReference type="Google" id="ProtNLM"/>
    </source>
</evidence>
<dbReference type="AlphaFoldDB" id="A0A1X7KA25"/>
<name>A0A1X7KA25_9BACL</name>